<feature type="compositionally biased region" description="Pro residues" evidence="1">
    <location>
        <begin position="427"/>
        <end position="443"/>
    </location>
</feature>
<feature type="region of interest" description="Disordered" evidence="1">
    <location>
        <begin position="427"/>
        <end position="474"/>
    </location>
</feature>
<dbReference type="Ensembl" id="ENSPSIT00000000713.1">
    <property type="protein sequence ID" value="ENSPSIP00000000713.1"/>
    <property type="gene ID" value="ENSPSIG00000000713.1"/>
</dbReference>
<reference evidence="2" key="4">
    <citation type="submission" date="2025-09" db="UniProtKB">
        <authorList>
            <consortium name="Ensembl"/>
        </authorList>
    </citation>
    <scope>IDENTIFICATION</scope>
</reference>
<evidence type="ECO:0000256" key="1">
    <source>
        <dbReference type="SAM" id="MobiDB-lite"/>
    </source>
</evidence>
<reference evidence="2" key="3">
    <citation type="submission" date="2025-08" db="UniProtKB">
        <authorList>
            <consortium name="Ensembl"/>
        </authorList>
    </citation>
    <scope>IDENTIFICATION</scope>
</reference>
<feature type="region of interest" description="Disordered" evidence="1">
    <location>
        <begin position="208"/>
        <end position="231"/>
    </location>
</feature>
<sequence length="496" mass="51315">MVKSGWSCLGQTPEVPAHPVILRKAQQRDPNLPNTLLGSICQAPARGWGVVGKWRGLQDAAEPGNIPQQVGGQSFPACSLVKAPGSTDKCLLALQGGLRDPPHFGGVTARHWPALAQLLPARRLPAQPFTKPGVPPAPCCPAPTRQAPPGPAFHQARRPSCSLLPSSYPPGASRPSLSPSPASLLLPAAQLLPARRLPAQPFTKPGVPPAPCCPAPTRQAPPGPAFHQARRPSCSLLPSSYPPGASRPSLSPSPASLLLPAAQLLPARRLPAQPFTKPGVPPAPCCPAPTRQAPPGPAFHQARRPSCSLLPSSYPPGASRPSLSPSPASLLLPAAQLLPARRLPAQPFTKPGVPPAPCCPAPTRQAPPGPAFHQARRPSCSLLPSSYPPGASRPSLSPSPASLLLPAAQLLPARRLPAQPFTKPGVPPAPCCPAPTRQAPPGPAFHQARRPSCSLLPSSYPPGASRPSLSPSPASLLLPAAQLLPARRLPAQPFTK</sequence>
<evidence type="ECO:0000313" key="2">
    <source>
        <dbReference type="Ensembl" id="ENSPSIP00000000713.1"/>
    </source>
</evidence>
<feature type="compositionally biased region" description="Pro residues" evidence="1">
    <location>
        <begin position="354"/>
        <end position="370"/>
    </location>
</feature>
<feature type="region of interest" description="Disordered" evidence="1">
    <location>
        <begin position="354"/>
        <end position="377"/>
    </location>
</feature>
<keyword evidence="3" id="KW-1185">Reference proteome</keyword>
<feature type="compositionally biased region" description="Low complexity" evidence="1">
    <location>
        <begin position="451"/>
        <end position="474"/>
    </location>
</feature>
<protein>
    <submittedName>
        <fullName evidence="2">Uncharacterized protein</fullName>
    </submittedName>
</protein>
<accession>K7EY53</accession>
<reference evidence="3" key="1">
    <citation type="submission" date="2011-10" db="EMBL/GenBank/DDBJ databases">
        <authorList>
            <consortium name="Soft-shell Turtle Genome Consortium"/>
        </authorList>
    </citation>
    <scope>NUCLEOTIDE SEQUENCE [LARGE SCALE GENOMIC DNA]</scope>
    <source>
        <strain evidence="3">Daiwa-1</strain>
    </source>
</reference>
<dbReference type="AlphaFoldDB" id="K7EY53"/>
<dbReference type="OMA" id="WIPERPS"/>
<dbReference type="Proteomes" id="UP000007267">
    <property type="component" value="Unassembled WGS sequence"/>
</dbReference>
<reference evidence="3" key="2">
    <citation type="journal article" date="2013" name="Nat. Genet.">
        <title>The draft genomes of soft-shell turtle and green sea turtle yield insights into the development and evolution of the turtle-specific body plan.</title>
        <authorList>
            <person name="Wang Z."/>
            <person name="Pascual-Anaya J."/>
            <person name="Zadissa A."/>
            <person name="Li W."/>
            <person name="Niimura Y."/>
            <person name="Huang Z."/>
            <person name="Li C."/>
            <person name="White S."/>
            <person name="Xiong Z."/>
            <person name="Fang D."/>
            <person name="Wang B."/>
            <person name="Ming Y."/>
            <person name="Chen Y."/>
            <person name="Zheng Y."/>
            <person name="Kuraku S."/>
            <person name="Pignatelli M."/>
            <person name="Herrero J."/>
            <person name="Beal K."/>
            <person name="Nozawa M."/>
            <person name="Li Q."/>
            <person name="Wang J."/>
            <person name="Zhang H."/>
            <person name="Yu L."/>
            <person name="Shigenobu S."/>
            <person name="Wang J."/>
            <person name="Liu J."/>
            <person name="Flicek P."/>
            <person name="Searle S."/>
            <person name="Wang J."/>
            <person name="Kuratani S."/>
            <person name="Yin Y."/>
            <person name="Aken B."/>
            <person name="Zhang G."/>
            <person name="Irie N."/>
        </authorList>
    </citation>
    <scope>NUCLEOTIDE SEQUENCE [LARGE SCALE GENOMIC DNA]</scope>
    <source>
        <strain evidence="3">Daiwa-1</strain>
    </source>
</reference>
<feature type="region of interest" description="Disordered" evidence="1">
    <location>
        <begin position="135"/>
        <end position="158"/>
    </location>
</feature>
<feature type="compositionally biased region" description="Pro residues" evidence="1">
    <location>
        <begin position="135"/>
        <end position="151"/>
    </location>
</feature>
<organism evidence="2 3">
    <name type="scientific">Pelodiscus sinensis</name>
    <name type="common">Chinese softshell turtle</name>
    <name type="synonym">Trionyx sinensis</name>
    <dbReference type="NCBI Taxonomy" id="13735"/>
    <lineage>
        <taxon>Eukaryota</taxon>
        <taxon>Metazoa</taxon>
        <taxon>Chordata</taxon>
        <taxon>Craniata</taxon>
        <taxon>Vertebrata</taxon>
        <taxon>Euteleostomi</taxon>
        <taxon>Archelosauria</taxon>
        <taxon>Testudinata</taxon>
        <taxon>Testudines</taxon>
        <taxon>Cryptodira</taxon>
        <taxon>Trionychia</taxon>
        <taxon>Trionychidae</taxon>
        <taxon>Pelodiscus</taxon>
    </lineage>
</organism>
<dbReference type="EMBL" id="AGCU01143631">
    <property type="status" value="NOT_ANNOTATED_CDS"/>
    <property type="molecule type" value="Genomic_DNA"/>
</dbReference>
<name>K7EY53_PELSI</name>
<proteinExistence type="predicted"/>
<evidence type="ECO:0000313" key="3">
    <source>
        <dbReference type="Proteomes" id="UP000007267"/>
    </source>
</evidence>
<feature type="compositionally biased region" description="Pro residues" evidence="1">
    <location>
        <begin position="208"/>
        <end position="224"/>
    </location>
</feature>
<dbReference type="HOGENOM" id="CLU_550501_0_0_1"/>